<dbReference type="HOGENOM" id="CLU_035509_15_1_1"/>
<name>A0A0C9VH60_9AGAM</name>
<keyword evidence="1" id="KW-0812">Transmembrane</keyword>
<proteinExistence type="predicted"/>
<dbReference type="OrthoDB" id="2647782at2759"/>
<organism evidence="2 3">
    <name type="scientific">Hydnomerulius pinastri MD-312</name>
    <dbReference type="NCBI Taxonomy" id="994086"/>
    <lineage>
        <taxon>Eukaryota</taxon>
        <taxon>Fungi</taxon>
        <taxon>Dikarya</taxon>
        <taxon>Basidiomycota</taxon>
        <taxon>Agaricomycotina</taxon>
        <taxon>Agaricomycetes</taxon>
        <taxon>Agaricomycetidae</taxon>
        <taxon>Boletales</taxon>
        <taxon>Boletales incertae sedis</taxon>
        <taxon>Leucogyrophana</taxon>
    </lineage>
</organism>
<feature type="transmembrane region" description="Helical" evidence="1">
    <location>
        <begin position="191"/>
        <end position="211"/>
    </location>
</feature>
<sequence>MDRQMCKRARTALYLFEIWGYVIFLCISDFVMILRVYAMYNRSKLTLGIILGLYIPAVIAVFVCTAVYFNPETHLLGMLASRDPSPLPMTFAVSVVSVADAGTSQICTQSLTPPSLYLNVTRIVLGAVLCVLVVVRFIQHSSEIHRTLGQWRSNRYMKLLVRESVLFFTVNLFSNILSLCVSVLADQDAPLVVLTALTEFLPYLLAPRLIISMRAFHALVAGNPVDGVLRVRSQCWTTYGENAGLANPGERACG</sequence>
<gene>
    <name evidence="2" type="ORF">HYDPIDRAFT_28298</name>
</gene>
<protein>
    <recommendedName>
        <fullName evidence="4">G-protein coupled receptors family 1 profile domain-containing protein</fullName>
    </recommendedName>
</protein>
<feature type="transmembrane region" description="Helical" evidence="1">
    <location>
        <begin position="45"/>
        <end position="69"/>
    </location>
</feature>
<accession>A0A0C9VH60</accession>
<dbReference type="Proteomes" id="UP000053820">
    <property type="component" value="Unassembled WGS sequence"/>
</dbReference>
<feature type="transmembrane region" description="Helical" evidence="1">
    <location>
        <begin position="159"/>
        <end position="185"/>
    </location>
</feature>
<keyword evidence="3" id="KW-1185">Reference proteome</keyword>
<evidence type="ECO:0008006" key="4">
    <source>
        <dbReference type="Google" id="ProtNLM"/>
    </source>
</evidence>
<feature type="transmembrane region" description="Helical" evidence="1">
    <location>
        <begin position="120"/>
        <end position="138"/>
    </location>
</feature>
<keyword evidence="1" id="KW-1133">Transmembrane helix</keyword>
<reference evidence="2 3" key="1">
    <citation type="submission" date="2014-04" db="EMBL/GenBank/DDBJ databases">
        <title>Evolutionary Origins and Diversification of the Mycorrhizal Mutualists.</title>
        <authorList>
            <consortium name="DOE Joint Genome Institute"/>
            <consortium name="Mycorrhizal Genomics Consortium"/>
            <person name="Kohler A."/>
            <person name="Kuo A."/>
            <person name="Nagy L.G."/>
            <person name="Floudas D."/>
            <person name="Copeland A."/>
            <person name="Barry K.W."/>
            <person name="Cichocki N."/>
            <person name="Veneault-Fourrey C."/>
            <person name="LaButti K."/>
            <person name="Lindquist E.A."/>
            <person name="Lipzen A."/>
            <person name="Lundell T."/>
            <person name="Morin E."/>
            <person name="Murat C."/>
            <person name="Riley R."/>
            <person name="Ohm R."/>
            <person name="Sun H."/>
            <person name="Tunlid A."/>
            <person name="Henrissat B."/>
            <person name="Grigoriev I.V."/>
            <person name="Hibbett D.S."/>
            <person name="Martin F."/>
        </authorList>
    </citation>
    <scope>NUCLEOTIDE SEQUENCE [LARGE SCALE GENOMIC DNA]</scope>
    <source>
        <strain evidence="2 3">MD-312</strain>
    </source>
</reference>
<keyword evidence="1" id="KW-0472">Membrane</keyword>
<feature type="transmembrane region" description="Helical" evidence="1">
    <location>
        <begin position="18"/>
        <end position="38"/>
    </location>
</feature>
<dbReference type="EMBL" id="KN839845">
    <property type="protein sequence ID" value="KIJ64954.1"/>
    <property type="molecule type" value="Genomic_DNA"/>
</dbReference>
<evidence type="ECO:0000313" key="2">
    <source>
        <dbReference type="EMBL" id="KIJ64954.1"/>
    </source>
</evidence>
<evidence type="ECO:0000256" key="1">
    <source>
        <dbReference type="SAM" id="Phobius"/>
    </source>
</evidence>
<evidence type="ECO:0000313" key="3">
    <source>
        <dbReference type="Proteomes" id="UP000053820"/>
    </source>
</evidence>
<dbReference type="AlphaFoldDB" id="A0A0C9VH60"/>